<organism evidence="2 3">
    <name type="scientific">Colocasia esculenta</name>
    <name type="common">Wild taro</name>
    <name type="synonym">Arum esculentum</name>
    <dbReference type="NCBI Taxonomy" id="4460"/>
    <lineage>
        <taxon>Eukaryota</taxon>
        <taxon>Viridiplantae</taxon>
        <taxon>Streptophyta</taxon>
        <taxon>Embryophyta</taxon>
        <taxon>Tracheophyta</taxon>
        <taxon>Spermatophyta</taxon>
        <taxon>Magnoliopsida</taxon>
        <taxon>Liliopsida</taxon>
        <taxon>Araceae</taxon>
        <taxon>Aroideae</taxon>
        <taxon>Colocasieae</taxon>
        <taxon>Colocasia</taxon>
    </lineage>
</organism>
<sequence>MASSSRIEDFPQENIEPVEGASEAINPTIVVASILRSVLESIPSTQGEPNQLCEPAEDVVASGHIQEAVMENAPIQREQEEENVPVDSHMVDAPIEGEQSIEKEATSQGEHTASVPIDDQFREGIVESASDDVNNDHVEPVARERRQISEEPTGPSGSQVVEEVETKVQDRAEAVKSRPPGLIEDVSGPLGSVVSEGEIPRVEEPAIAPEAPDPSPLATPAPPSPPSSSTAPLAPIPFKQPMPRTISSPTPFPFESSSSPTTSTSIPPPSPIIENPPASSSVGASSSSGPSSARPSIIPSPTHQSFPHPPTPPSFVTFIPEGAQLEGPFLKKFKDELEITTIRSVLEAPFIQKEVKLIWYFQLFNDYRYLHKLPEAHLGQFLGAVALLNVESPVNYSFKVDFATLQIPDSVFLPKLHSLVMDSSVGPVIFERFAHVMERISAQQGRLPSFHRFLFREFHLGHITSEVLAPLLSKSERLSPSEWEKHYNQSALQLATLNSSLFKAGKPTLSAEAFLDLNSINLVQEPYAQWVERYKLFVALKKDLLQHQIHYPIKINQFLRFARFGSFLSFKVSLGKDEYGTFIDVQRHLLIKRMLPDMGSSYSIAFGAFQAYFEEQECKALPIIQRHASLLSPAFYLPVTPQDK</sequence>
<gene>
    <name evidence="2" type="ORF">Taro_003976</name>
</gene>
<feature type="compositionally biased region" description="Pro residues" evidence="1">
    <location>
        <begin position="211"/>
        <end position="226"/>
    </location>
</feature>
<comment type="caution">
    <text evidence="2">The sequence shown here is derived from an EMBL/GenBank/DDBJ whole genome shotgun (WGS) entry which is preliminary data.</text>
</comment>
<dbReference type="EMBL" id="NMUH01000105">
    <property type="protein sequence ID" value="MQL71658.1"/>
    <property type="molecule type" value="Genomic_DNA"/>
</dbReference>
<feature type="compositionally biased region" description="Basic and acidic residues" evidence="1">
    <location>
        <begin position="134"/>
        <end position="149"/>
    </location>
</feature>
<keyword evidence="3" id="KW-1185">Reference proteome</keyword>
<protein>
    <submittedName>
        <fullName evidence="2">Uncharacterized protein</fullName>
    </submittedName>
</protein>
<reference evidence="2" key="1">
    <citation type="submission" date="2017-07" db="EMBL/GenBank/DDBJ databases">
        <title>Taro Niue Genome Assembly and Annotation.</title>
        <authorList>
            <person name="Atibalentja N."/>
            <person name="Keating K."/>
            <person name="Fields C.J."/>
        </authorList>
    </citation>
    <scope>NUCLEOTIDE SEQUENCE</scope>
    <source>
        <strain evidence="2">Niue_2</strain>
        <tissue evidence="2">Leaf</tissue>
    </source>
</reference>
<feature type="compositionally biased region" description="Low complexity" evidence="1">
    <location>
        <begin position="245"/>
        <end position="265"/>
    </location>
</feature>
<feature type="compositionally biased region" description="Low complexity" evidence="1">
    <location>
        <begin position="272"/>
        <end position="301"/>
    </location>
</feature>
<proteinExistence type="predicted"/>
<dbReference type="AlphaFoldDB" id="A0A843TIS2"/>
<dbReference type="Proteomes" id="UP000652761">
    <property type="component" value="Unassembled WGS sequence"/>
</dbReference>
<evidence type="ECO:0000313" key="3">
    <source>
        <dbReference type="Proteomes" id="UP000652761"/>
    </source>
</evidence>
<feature type="region of interest" description="Disordered" evidence="1">
    <location>
        <begin position="1"/>
        <end position="23"/>
    </location>
</feature>
<feature type="region of interest" description="Disordered" evidence="1">
    <location>
        <begin position="128"/>
        <end position="313"/>
    </location>
</feature>
<name>A0A843TIS2_COLES</name>
<evidence type="ECO:0000313" key="2">
    <source>
        <dbReference type="EMBL" id="MQL71658.1"/>
    </source>
</evidence>
<feature type="compositionally biased region" description="Basic and acidic residues" evidence="1">
    <location>
        <begin position="164"/>
        <end position="176"/>
    </location>
</feature>
<evidence type="ECO:0000256" key="1">
    <source>
        <dbReference type="SAM" id="MobiDB-lite"/>
    </source>
</evidence>
<accession>A0A843TIS2</accession>
<feature type="region of interest" description="Disordered" evidence="1">
    <location>
        <begin position="96"/>
        <end position="115"/>
    </location>
</feature>